<dbReference type="EC" id="3.4.13.19" evidence="1"/>
<reference evidence="2 3" key="1">
    <citation type="journal article" date="2011" name="Proc. Natl. Acad. Sci. U.S.A.">
        <title>Comparative genomics of xylose-fermenting fungi for enhanced biofuel production.</title>
        <authorList>
            <person name="Wohlbach D.J."/>
            <person name="Kuo A."/>
            <person name="Sato T.K."/>
            <person name="Potts K.M."/>
            <person name="Salamov A.A."/>
            <person name="LaButti K.M."/>
            <person name="Sun H."/>
            <person name="Clum A."/>
            <person name="Pangilinan J.L."/>
            <person name="Lindquist E.A."/>
            <person name="Lucas S."/>
            <person name="Lapidus A."/>
            <person name="Jin M."/>
            <person name="Gunawan C."/>
            <person name="Balan V."/>
            <person name="Dale B.E."/>
            <person name="Jeffries T.W."/>
            <person name="Zinkel R."/>
            <person name="Barry K.W."/>
            <person name="Grigoriev I.V."/>
            <person name="Gasch A.P."/>
        </authorList>
    </citation>
    <scope>NUCLEOTIDE SEQUENCE [LARGE SCALE GENOMIC DNA]</scope>
    <source>
        <strain evidence="3">ATCC 10573 / BCRC 21748 / CBS 615 / JCM 9827 / NBRC 10315 / NRRL Y-1498 / VKM Y-70</strain>
    </source>
</reference>
<dbReference type="InterPro" id="IPR008257">
    <property type="entry name" value="Pept_M19"/>
</dbReference>
<dbReference type="RefSeq" id="XP_006689135.1">
    <property type="nucleotide sequence ID" value="XM_006689072.1"/>
</dbReference>
<evidence type="ECO:0000313" key="2">
    <source>
        <dbReference type="EMBL" id="EGV59921.1"/>
    </source>
</evidence>
<keyword evidence="1" id="KW-0479">Metal-binding</keyword>
<evidence type="ECO:0000256" key="1">
    <source>
        <dbReference type="RuleBase" id="RU341113"/>
    </source>
</evidence>
<proteinExistence type="inferred from homology"/>
<dbReference type="EMBL" id="GL996528">
    <property type="protein sequence ID" value="EGV59921.1"/>
    <property type="molecule type" value="Genomic_DNA"/>
</dbReference>
<dbReference type="GO" id="GO:0046872">
    <property type="term" value="F:metal ion binding"/>
    <property type="evidence" value="ECO:0007669"/>
    <property type="project" value="UniProtKB-UniRule"/>
</dbReference>
<comment type="catalytic activity">
    <reaction evidence="1">
        <text>an L-aminoacyl-L-amino acid + H2O = 2 an L-alpha-amino acid</text>
        <dbReference type="Rhea" id="RHEA:48940"/>
        <dbReference type="ChEBI" id="CHEBI:15377"/>
        <dbReference type="ChEBI" id="CHEBI:59869"/>
        <dbReference type="ChEBI" id="CHEBI:77460"/>
        <dbReference type="EC" id="3.4.13.19"/>
    </reaction>
</comment>
<gene>
    <name evidence="2" type="ORF">CANTEDRAFT_131827</name>
</gene>
<dbReference type="Proteomes" id="UP000000707">
    <property type="component" value="Unassembled WGS sequence"/>
</dbReference>
<dbReference type="GO" id="GO:0006508">
    <property type="term" value="P:proteolysis"/>
    <property type="evidence" value="ECO:0007669"/>
    <property type="project" value="UniProtKB-KW"/>
</dbReference>
<keyword evidence="3" id="KW-1185">Reference proteome</keyword>
<name>G3BEL5_CANTC</name>
<dbReference type="eggNOG" id="KOG4127">
    <property type="taxonomic scope" value="Eukaryota"/>
</dbReference>
<dbReference type="PROSITE" id="PS51365">
    <property type="entry name" value="RENAL_DIPEPTIDASE_2"/>
    <property type="match status" value="1"/>
</dbReference>
<protein>
    <recommendedName>
        <fullName evidence="1">Dipeptidase</fullName>
        <ecNumber evidence="1">3.4.13.19</ecNumber>
    </recommendedName>
</protein>
<evidence type="ECO:0000313" key="3">
    <source>
        <dbReference type="Proteomes" id="UP000000707"/>
    </source>
</evidence>
<dbReference type="KEGG" id="cten:18249559"/>
<keyword evidence="1" id="KW-0224">Dipeptidase</keyword>
<dbReference type="Gene3D" id="3.20.20.140">
    <property type="entry name" value="Metal-dependent hydrolases"/>
    <property type="match status" value="1"/>
</dbReference>
<dbReference type="PANTHER" id="PTHR10443">
    <property type="entry name" value="MICROSOMAL DIPEPTIDASE"/>
    <property type="match status" value="1"/>
</dbReference>
<sequence length="412" mass="45675">MSEAKEVVEISKADPEVVSRIKNLSKTVPIVDTHNDFPYLLRGQLHYEFSSNGDFDFNHTTAHTDLTRLKEGGVGIQFFSCFIECQNEDRYSQDFNVPNSAVRDTLEQIDSVKRLCADYEIAVVSNSEDALKAFNEGKFVVTMGIEGLHQVDISLSVLRLYYELGVRYATLTHNGDNPFATSVSSVTGGLEDKGLSKFGVECVAEMNRLGMIVDISHVSDKTMKDTLKATKAPVMFSHSSCYGVTPHPRNVSDEVLLLLKKNSGVICINFYNPFITQSESGEATIEDAADHIAHAINLVGWDYVGLGSDFDGCSSVPVGLEDVSKYPELIAKVLERTNGTDEDVAKLMGGNVMRVWKASEVVAASLSSQQPNEANWEDRDWYVLGYGYPELFPGALQLKETKFRPTMSWEFL</sequence>
<dbReference type="CDD" id="cd01301">
    <property type="entry name" value="rDP_like"/>
    <property type="match status" value="1"/>
</dbReference>
<organism evidence="3">
    <name type="scientific">Candida tenuis (strain ATCC 10573 / BCRC 21748 / CBS 615 / JCM 9827 / NBRC 10315 / NRRL Y-1498 / VKM Y-70)</name>
    <name type="common">Yeast</name>
    <name type="synonym">Yamadazyma tenuis</name>
    <dbReference type="NCBI Taxonomy" id="590646"/>
    <lineage>
        <taxon>Eukaryota</taxon>
        <taxon>Fungi</taxon>
        <taxon>Dikarya</taxon>
        <taxon>Ascomycota</taxon>
        <taxon>Saccharomycotina</taxon>
        <taxon>Pichiomycetes</taxon>
        <taxon>Debaryomycetaceae</taxon>
        <taxon>Yamadazyma</taxon>
    </lineage>
</organism>
<dbReference type="InterPro" id="IPR032466">
    <property type="entry name" value="Metal_Hydrolase"/>
</dbReference>
<keyword evidence="1" id="KW-0482">Metalloprotease</keyword>
<dbReference type="GO" id="GO:0070573">
    <property type="term" value="F:metallodipeptidase activity"/>
    <property type="evidence" value="ECO:0007669"/>
    <property type="project" value="InterPro"/>
</dbReference>
<keyword evidence="1" id="KW-0645">Protease</keyword>
<dbReference type="SUPFAM" id="SSF51556">
    <property type="entry name" value="Metallo-dependent hydrolases"/>
    <property type="match status" value="1"/>
</dbReference>
<dbReference type="AlphaFoldDB" id="G3BEL5"/>
<dbReference type="PANTHER" id="PTHR10443:SF12">
    <property type="entry name" value="DIPEPTIDASE"/>
    <property type="match status" value="1"/>
</dbReference>
<dbReference type="HOGENOM" id="CLU_031404_4_2_1"/>
<dbReference type="GeneID" id="18249559"/>
<comment type="cofactor">
    <cofactor evidence="1">
        <name>Zn(2+)</name>
        <dbReference type="ChEBI" id="CHEBI:29105"/>
    </cofactor>
</comment>
<keyword evidence="1" id="KW-0862">Zinc</keyword>
<dbReference type="Pfam" id="PF01244">
    <property type="entry name" value="Peptidase_M19"/>
    <property type="match status" value="1"/>
</dbReference>
<accession>G3BEL5</accession>
<keyword evidence="1" id="KW-0378">Hydrolase</keyword>
<comment type="similarity">
    <text evidence="1">Belongs to the metallo-dependent hydrolases superfamily. Peptidase M19 family.</text>
</comment>
<dbReference type="OrthoDB" id="445695at2759"/>